<dbReference type="Gene3D" id="1.10.4030.10">
    <property type="entry name" value="Porin chaperone SurA, peptide-binding domain"/>
    <property type="match status" value="1"/>
</dbReference>
<feature type="domain" description="PpiC" evidence="2">
    <location>
        <begin position="187"/>
        <end position="277"/>
    </location>
</feature>
<evidence type="ECO:0000313" key="3">
    <source>
        <dbReference type="EMBL" id="AKL93627.1"/>
    </source>
</evidence>
<dbReference type="Proteomes" id="UP000035704">
    <property type="component" value="Chromosome"/>
</dbReference>
<dbReference type="EC" id="5.2.1.8" evidence="3"/>
<protein>
    <submittedName>
        <fullName evidence="3">Foldase protein PrsA</fullName>
        <ecNumber evidence="3">5.2.1.8</ecNumber>
    </submittedName>
</protein>
<dbReference type="PANTHER" id="PTHR47245">
    <property type="entry name" value="PEPTIDYLPROLYL ISOMERASE"/>
    <property type="match status" value="1"/>
</dbReference>
<organism evidence="3 4">
    <name type="scientific">Clostridium aceticum</name>
    <dbReference type="NCBI Taxonomy" id="84022"/>
    <lineage>
        <taxon>Bacteria</taxon>
        <taxon>Bacillati</taxon>
        <taxon>Bacillota</taxon>
        <taxon>Clostridia</taxon>
        <taxon>Eubacteriales</taxon>
        <taxon>Clostridiaceae</taxon>
        <taxon>Clostridium</taxon>
    </lineage>
</organism>
<dbReference type="PROSITE" id="PS50198">
    <property type="entry name" value="PPIC_PPIASE_2"/>
    <property type="match status" value="1"/>
</dbReference>
<dbReference type="SUPFAM" id="SSF109998">
    <property type="entry name" value="Triger factor/SurA peptide-binding domain-like"/>
    <property type="match status" value="1"/>
</dbReference>
<proteinExistence type="predicted"/>
<dbReference type="Gene3D" id="3.10.50.40">
    <property type="match status" value="1"/>
</dbReference>
<dbReference type="STRING" id="84022.CACET_c01090"/>
<accession>A0A0G3W6U7</accession>
<keyword evidence="1 3" id="KW-0413">Isomerase</keyword>
<dbReference type="OrthoDB" id="14196at2"/>
<dbReference type="Pfam" id="PF13624">
    <property type="entry name" value="SurA_N_3"/>
    <property type="match status" value="1"/>
</dbReference>
<evidence type="ECO:0000313" key="4">
    <source>
        <dbReference type="Proteomes" id="UP000035704"/>
    </source>
</evidence>
<dbReference type="InterPro" id="IPR046357">
    <property type="entry name" value="PPIase_dom_sf"/>
</dbReference>
<dbReference type="KEGG" id="cace:CACET_c01090"/>
<dbReference type="InterPro" id="IPR000297">
    <property type="entry name" value="PPIase_PpiC"/>
</dbReference>
<dbReference type="GO" id="GO:0003755">
    <property type="term" value="F:peptidyl-prolyl cis-trans isomerase activity"/>
    <property type="evidence" value="ECO:0007669"/>
    <property type="project" value="UniProtKB-KW"/>
</dbReference>
<dbReference type="AlphaFoldDB" id="A0A0G3W6U7"/>
<reference evidence="3 4" key="1">
    <citation type="submission" date="2014-10" db="EMBL/GenBank/DDBJ databases">
        <title>Genome sequence of Clostridium aceticum DSM 1496.</title>
        <authorList>
            <person name="Poehlein A."/>
            <person name="Schiel-Bengelsdorf B."/>
            <person name="Gottschalk G."/>
            <person name="Duerre P."/>
            <person name="Daniel R."/>
        </authorList>
    </citation>
    <scope>NUCLEOTIDE SEQUENCE [LARGE SCALE GENOMIC DNA]</scope>
    <source>
        <strain evidence="3 4">DSM 1496</strain>
    </source>
</reference>
<dbReference type="PATRIC" id="fig|84022.6.peg.104"/>
<dbReference type="SUPFAM" id="SSF54534">
    <property type="entry name" value="FKBP-like"/>
    <property type="match status" value="1"/>
</dbReference>
<sequence>MGLIKNCRKPMGIIVVVLMMTLFFVGCSSTSKIPQDAVAVVNGTSISMAEFEKTLALQRMSYEAQFGREILTQDTGTGITLLDSIKKGLLDKIVSDEVILQEAKKAGITATEEEILAAYGPYEVFKDQNETFQQFTEENNIDEAYMKQQIEKDIILHKYRDFFIENLEITEEAAQTYYKNNPSFFMQEEVSARHILVEEQTTAEEILQKIDQGEDFIDLVALYSIEPGAADRGGDLGYFQRGDMLPEFEEAAFSLEPGEISGIVETRHGYHIILVEDVIREMQEYEDIKVYLMEFLKDQEYQEHVSALIEKAEINKREEL</sequence>
<evidence type="ECO:0000256" key="1">
    <source>
        <dbReference type="PROSITE-ProRule" id="PRU00278"/>
    </source>
</evidence>
<dbReference type="Pfam" id="PF00639">
    <property type="entry name" value="Rotamase"/>
    <property type="match status" value="1"/>
</dbReference>
<dbReference type="RefSeq" id="WP_052661374.1">
    <property type="nucleotide sequence ID" value="NZ_CP009687.1"/>
</dbReference>
<evidence type="ECO:0000259" key="2">
    <source>
        <dbReference type="PROSITE" id="PS50198"/>
    </source>
</evidence>
<gene>
    <name evidence="3" type="primary">prsA1</name>
    <name evidence="3" type="ORF">CACET_c01090</name>
</gene>
<dbReference type="EMBL" id="CP009687">
    <property type="protein sequence ID" value="AKL93627.1"/>
    <property type="molecule type" value="Genomic_DNA"/>
</dbReference>
<dbReference type="InterPro" id="IPR050245">
    <property type="entry name" value="PrsA_foldase"/>
</dbReference>
<keyword evidence="4" id="KW-1185">Reference proteome</keyword>
<dbReference type="PROSITE" id="PS51257">
    <property type="entry name" value="PROKAR_LIPOPROTEIN"/>
    <property type="match status" value="1"/>
</dbReference>
<name>A0A0G3W6U7_9CLOT</name>
<keyword evidence="1" id="KW-0697">Rotamase</keyword>
<dbReference type="PANTHER" id="PTHR47245:SF2">
    <property type="entry name" value="PEPTIDYL-PROLYL CIS-TRANS ISOMERASE HP_0175-RELATED"/>
    <property type="match status" value="1"/>
</dbReference>
<dbReference type="InterPro" id="IPR027304">
    <property type="entry name" value="Trigger_fact/SurA_dom_sf"/>
</dbReference>